<gene>
    <name evidence="2" type="ORF">GCM10010249_33660</name>
</gene>
<evidence type="ECO:0000256" key="1">
    <source>
        <dbReference type="SAM" id="MobiDB-lite"/>
    </source>
</evidence>
<feature type="region of interest" description="Disordered" evidence="1">
    <location>
        <begin position="1"/>
        <end position="51"/>
    </location>
</feature>
<evidence type="ECO:0000313" key="2">
    <source>
        <dbReference type="EMBL" id="GGQ12281.1"/>
    </source>
</evidence>
<sequence>MTNPPPSKSLTRTPADPHPAKPAPARGGSGAPKVAAEGVLFNSGPRPSTGPRVVGMLHITAPTWRGGDPSAVSFCACGRYETARGEHAVVALAAAHTAHRAACLLQAEGRVAA</sequence>
<dbReference type="Proteomes" id="UP000654123">
    <property type="component" value="Unassembled WGS sequence"/>
</dbReference>
<protein>
    <submittedName>
        <fullName evidence="2">Uncharacterized protein</fullName>
    </submittedName>
</protein>
<reference evidence="2" key="1">
    <citation type="journal article" date="2014" name="Int. J. Syst. Evol. Microbiol.">
        <title>Complete genome sequence of Corynebacterium casei LMG S-19264T (=DSM 44701T), isolated from a smear-ripened cheese.</title>
        <authorList>
            <consortium name="US DOE Joint Genome Institute (JGI-PGF)"/>
            <person name="Walter F."/>
            <person name="Albersmeier A."/>
            <person name="Kalinowski J."/>
            <person name="Ruckert C."/>
        </authorList>
    </citation>
    <scope>NUCLEOTIDE SEQUENCE</scope>
    <source>
        <strain evidence="2">JCM 4335</strain>
    </source>
</reference>
<reference evidence="2" key="2">
    <citation type="submission" date="2020-09" db="EMBL/GenBank/DDBJ databases">
        <authorList>
            <person name="Sun Q."/>
            <person name="Ohkuma M."/>
        </authorList>
    </citation>
    <scope>NUCLEOTIDE SEQUENCE</scope>
    <source>
        <strain evidence="2">JCM 4335</strain>
    </source>
</reference>
<dbReference type="AlphaFoldDB" id="A0A918B1I3"/>
<name>A0A918B1I3_9ACTN</name>
<comment type="caution">
    <text evidence="2">The sequence shown here is derived from an EMBL/GenBank/DDBJ whole genome shotgun (WGS) entry which is preliminary data.</text>
</comment>
<evidence type="ECO:0000313" key="3">
    <source>
        <dbReference type="Proteomes" id="UP000654123"/>
    </source>
</evidence>
<proteinExistence type="predicted"/>
<keyword evidence="3" id="KW-1185">Reference proteome</keyword>
<organism evidence="2 3">
    <name type="scientific">Streptomyces roseolilacinus</name>
    <dbReference type="NCBI Taxonomy" id="66904"/>
    <lineage>
        <taxon>Bacteria</taxon>
        <taxon>Bacillati</taxon>
        <taxon>Actinomycetota</taxon>
        <taxon>Actinomycetes</taxon>
        <taxon>Kitasatosporales</taxon>
        <taxon>Streptomycetaceae</taxon>
        <taxon>Streptomyces</taxon>
    </lineage>
</organism>
<accession>A0A918B1I3</accession>
<dbReference type="EMBL" id="BMSV01000006">
    <property type="protein sequence ID" value="GGQ12281.1"/>
    <property type="molecule type" value="Genomic_DNA"/>
</dbReference>
<dbReference type="RefSeq" id="WP_189534606.1">
    <property type="nucleotide sequence ID" value="NZ_BMSV01000006.1"/>
</dbReference>